<evidence type="ECO:0000256" key="1">
    <source>
        <dbReference type="SAM" id="MobiDB-lite"/>
    </source>
</evidence>
<dbReference type="Proteomes" id="UP000524450">
    <property type="component" value="Unassembled WGS sequence"/>
</dbReference>
<dbReference type="AlphaFoldDB" id="A0A840G045"/>
<evidence type="ECO:0000313" key="3">
    <source>
        <dbReference type="Proteomes" id="UP000524450"/>
    </source>
</evidence>
<sequence length="72" mass="7721">MLLGVYRSSAECTLSMVGLRLVNIKNGQVDKELKFGCGAGMVTTLIFAKGLSRGKSAPRDDAVPGRLPRRGR</sequence>
<dbReference type="EMBL" id="JACIFZ010000016">
    <property type="protein sequence ID" value="MBB4225865.1"/>
    <property type="molecule type" value="Genomic_DNA"/>
</dbReference>
<protein>
    <submittedName>
        <fullName evidence="2">Uncharacterized protein</fullName>
    </submittedName>
</protein>
<gene>
    <name evidence="2" type="ORF">GGD71_006678</name>
</gene>
<proteinExistence type="predicted"/>
<name>A0A840G045_9BURK</name>
<evidence type="ECO:0000313" key="2">
    <source>
        <dbReference type="EMBL" id="MBB4225865.1"/>
    </source>
</evidence>
<reference evidence="2 3" key="1">
    <citation type="submission" date="2020-08" db="EMBL/GenBank/DDBJ databases">
        <title>Genomic Encyclopedia of Type Strains, Phase IV (KMG-V): Genome sequencing to study the core and pangenomes of soil and plant-associated prokaryotes.</title>
        <authorList>
            <person name="Whitman W."/>
        </authorList>
    </citation>
    <scope>NUCLEOTIDE SEQUENCE [LARGE SCALE GENOMIC DNA]</scope>
    <source>
        <strain evidence="2 3">34/80</strain>
    </source>
</reference>
<organism evidence="2 3">
    <name type="scientific">Variovorax guangxiensis</name>
    <dbReference type="NCBI Taxonomy" id="1775474"/>
    <lineage>
        <taxon>Bacteria</taxon>
        <taxon>Pseudomonadati</taxon>
        <taxon>Pseudomonadota</taxon>
        <taxon>Betaproteobacteria</taxon>
        <taxon>Burkholderiales</taxon>
        <taxon>Comamonadaceae</taxon>
        <taxon>Variovorax</taxon>
    </lineage>
</organism>
<comment type="caution">
    <text evidence="2">The sequence shown here is derived from an EMBL/GenBank/DDBJ whole genome shotgun (WGS) entry which is preliminary data.</text>
</comment>
<accession>A0A840G045</accession>
<feature type="region of interest" description="Disordered" evidence="1">
    <location>
        <begin position="52"/>
        <end position="72"/>
    </location>
</feature>